<keyword evidence="4" id="KW-0460">Magnesium</keyword>
<dbReference type="CDD" id="cd03675">
    <property type="entry name" value="NUDIX_Hydrolase"/>
    <property type="match status" value="1"/>
</dbReference>
<evidence type="ECO:0000256" key="3">
    <source>
        <dbReference type="ARBA" id="ARBA00015552"/>
    </source>
</evidence>
<name>A0A1I6BZR2_9GAMM</name>
<comment type="similarity">
    <text evidence="1 4">Belongs to the Nudix hydrolase family. NudJ subfamily.</text>
</comment>
<dbReference type="PANTHER" id="PTHR43222">
    <property type="entry name" value="NUDIX HYDROLASE 23"/>
    <property type="match status" value="1"/>
</dbReference>
<dbReference type="GO" id="GO:0017110">
    <property type="term" value="F:nucleoside diphosphate phosphatase activity"/>
    <property type="evidence" value="ECO:0007669"/>
    <property type="project" value="InterPro"/>
</dbReference>
<dbReference type="Pfam" id="PF00293">
    <property type="entry name" value="NUDIX"/>
    <property type="match status" value="1"/>
</dbReference>
<evidence type="ECO:0000313" key="7">
    <source>
        <dbReference type="Proteomes" id="UP000242815"/>
    </source>
</evidence>
<dbReference type="EC" id="3.6.1.-" evidence="4"/>
<dbReference type="Gene3D" id="3.90.79.10">
    <property type="entry name" value="Nucleoside Triphosphate Pyrophosphohydrolase"/>
    <property type="match status" value="1"/>
</dbReference>
<dbReference type="STRING" id="1002526.SAMN05216578_109102"/>
<dbReference type="AlphaFoldDB" id="A0A1I6BZR2"/>
<dbReference type="InterPro" id="IPR000086">
    <property type="entry name" value="NUDIX_hydrolase_dom"/>
</dbReference>
<proteinExistence type="inferred from homology"/>
<dbReference type="InterPro" id="IPR015797">
    <property type="entry name" value="NUDIX_hydrolase-like_dom_sf"/>
</dbReference>
<evidence type="ECO:0000313" key="6">
    <source>
        <dbReference type="EMBL" id="SFQ86399.1"/>
    </source>
</evidence>
<dbReference type="GO" id="GO:0004787">
    <property type="term" value="F:thiamine diphosphate phosphatase activity"/>
    <property type="evidence" value="ECO:0007669"/>
    <property type="project" value="InterPro"/>
</dbReference>
<reference evidence="6 7" key="1">
    <citation type="submission" date="2016-10" db="EMBL/GenBank/DDBJ databases">
        <authorList>
            <person name="de Groot N.N."/>
        </authorList>
    </citation>
    <scope>NUCLEOTIDE SEQUENCE [LARGE SCALE GENOMIC DNA]</scope>
    <source>
        <strain evidence="6 7">JCM 18415</strain>
    </source>
</reference>
<dbReference type="Proteomes" id="UP000242815">
    <property type="component" value="Unassembled WGS sequence"/>
</dbReference>
<comment type="subunit">
    <text evidence="2 4">Monomer.</text>
</comment>
<dbReference type="RefSeq" id="WP_090540001.1">
    <property type="nucleotide sequence ID" value="NZ_FOYD01000009.1"/>
</dbReference>
<dbReference type="OrthoDB" id="8594221at2"/>
<dbReference type="EMBL" id="FOYD01000009">
    <property type="protein sequence ID" value="SFQ86399.1"/>
    <property type="molecule type" value="Genomic_DNA"/>
</dbReference>
<accession>A0A1I6BZR2</accession>
<keyword evidence="4" id="KW-0378">Hydrolase</keyword>
<dbReference type="PROSITE" id="PS51462">
    <property type="entry name" value="NUDIX"/>
    <property type="match status" value="1"/>
</dbReference>
<feature type="domain" description="Nudix hydrolase" evidence="5">
    <location>
        <begin position="4"/>
        <end position="130"/>
    </location>
</feature>
<gene>
    <name evidence="4" type="primary">nudJ</name>
    <name evidence="6" type="ORF">SAMN05216578_109102</name>
</gene>
<dbReference type="SUPFAM" id="SSF55811">
    <property type="entry name" value="Nudix"/>
    <property type="match status" value="1"/>
</dbReference>
<sequence>MRFLPHVTVATIVERQGRFLMVEEISGNSVVFNQPAGHLEADESLMQAALRETLEETAWTVELTGVTGIYLFRGANGETYQRTCFSADALEHQPELPLDDGILAAHWLTLEEIRARESRLRSPLVLQCILDYLNRPRYPLDLIR</sequence>
<evidence type="ECO:0000256" key="1">
    <source>
        <dbReference type="ARBA" id="ARBA00007608"/>
    </source>
</evidence>
<dbReference type="PANTHER" id="PTHR43222:SF11">
    <property type="entry name" value="PHOSPHATASE NUDJ"/>
    <property type="match status" value="1"/>
</dbReference>
<comment type="cofactor">
    <cofactor evidence="4">
        <name>Mg(2+)</name>
        <dbReference type="ChEBI" id="CHEBI:18420"/>
    </cofactor>
</comment>
<evidence type="ECO:0000256" key="2">
    <source>
        <dbReference type="ARBA" id="ARBA00011245"/>
    </source>
</evidence>
<organism evidence="6 7">
    <name type="scientific">Halopseudomonas formosensis</name>
    <dbReference type="NCBI Taxonomy" id="1002526"/>
    <lineage>
        <taxon>Bacteria</taxon>
        <taxon>Pseudomonadati</taxon>
        <taxon>Pseudomonadota</taxon>
        <taxon>Gammaproteobacteria</taxon>
        <taxon>Pseudomonadales</taxon>
        <taxon>Pseudomonadaceae</taxon>
        <taxon>Halopseudomonas</taxon>
    </lineage>
</organism>
<protein>
    <recommendedName>
        <fullName evidence="3 4">Phosphatase NudJ</fullName>
        <ecNumber evidence="4">3.6.1.-</ecNumber>
    </recommendedName>
</protein>
<dbReference type="InterPro" id="IPR033713">
    <property type="entry name" value="NudJ"/>
</dbReference>
<evidence type="ECO:0000256" key="4">
    <source>
        <dbReference type="RuleBase" id="RU364043"/>
    </source>
</evidence>
<evidence type="ECO:0000259" key="5">
    <source>
        <dbReference type="PROSITE" id="PS51462"/>
    </source>
</evidence>
<dbReference type="GO" id="GO:0017111">
    <property type="term" value="F:ribonucleoside triphosphate phosphatase activity"/>
    <property type="evidence" value="ECO:0007669"/>
    <property type="project" value="InterPro"/>
</dbReference>